<accession>A0A316ZFW5</accession>
<dbReference type="InterPro" id="IPR018202">
    <property type="entry name" value="Ser_caboxypep_ser_AS"/>
</dbReference>
<comment type="similarity">
    <text evidence="1 7">Belongs to the peptidase S10 family.</text>
</comment>
<dbReference type="PANTHER" id="PTHR11802:SF113">
    <property type="entry name" value="SERINE CARBOXYPEPTIDASE CTSA-4.1"/>
    <property type="match status" value="1"/>
</dbReference>
<dbReference type="RefSeq" id="XP_025600680.1">
    <property type="nucleotide sequence ID" value="XM_025744967.1"/>
</dbReference>
<evidence type="ECO:0000256" key="7">
    <source>
        <dbReference type="RuleBase" id="RU361156"/>
    </source>
</evidence>
<dbReference type="STRING" id="58919.A0A316ZFW5"/>
<keyword evidence="5 7" id="KW-0378">Hydrolase</keyword>
<feature type="chain" id="PRO_5016194729" description="Carboxypeptidase" evidence="7">
    <location>
        <begin position="19"/>
        <end position="526"/>
    </location>
</feature>
<evidence type="ECO:0000256" key="5">
    <source>
        <dbReference type="ARBA" id="ARBA00022801"/>
    </source>
</evidence>
<reference evidence="8 9" key="1">
    <citation type="journal article" date="2018" name="Mol. Biol. Evol.">
        <title>Broad Genomic Sampling Reveals a Smut Pathogenic Ancestry of the Fungal Clade Ustilaginomycotina.</title>
        <authorList>
            <person name="Kijpornyongpan T."/>
            <person name="Mondo S.J."/>
            <person name="Barry K."/>
            <person name="Sandor L."/>
            <person name="Lee J."/>
            <person name="Lipzen A."/>
            <person name="Pangilinan J."/>
            <person name="LaButti K."/>
            <person name="Hainaut M."/>
            <person name="Henrissat B."/>
            <person name="Grigoriev I.V."/>
            <person name="Spatafora J.W."/>
            <person name="Aime M.C."/>
        </authorList>
    </citation>
    <scope>NUCLEOTIDE SEQUENCE [LARGE SCALE GENOMIC DNA]</scope>
    <source>
        <strain evidence="8 9">MCA 4186</strain>
    </source>
</reference>
<keyword evidence="6" id="KW-0325">Glycoprotein</keyword>
<name>A0A316ZFW5_9BASI</name>
<keyword evidence="2 7" id="KW-0121">Carboxypeptidase</keyword>
<organism evidence="8 9">
    <name type="scientific">Tilletiopsis washingtonensis</name>
    <dbReference type="NCBI Taxonomy" id="58919"/>
    <lineage>
        <taxon>Eukaryota</taxon>
        <taxon>Fungi</taxon>
        <taxon>Dikarya</taxon>
        <taxon>Basidiomycota</taxon>
        <taxon>Ustilaginomycotina</taxon>
        <taxon>Exobasidiomycetes</taxon>
        <taxon>Entylomatales</taxon>
        <taxon>Entylomatales incertae sedis</taxon>
        <taxon>Tilletiopsis</taxon>
    </lineage>
</organism>
<dbReference type="SUPFAM" id="SSF53474">
    <property type="entry name" value="alpha/beta-Hydrolases"/>
    <property type="match status" value="1"/>
</dbReference>
<proteinExistence type="inferred from homology"/>
<dbReference type="Proteomes" id="UP000245946">
    <property type="component" value="Unassembled WGS sequence"/>
</dbReference>
<dbReference type="InterPro" id="IPR029058">
    <property type="entry name" value="AB_hydrolase_fold"/>
</dbReference>
<evidence type="ECO:0000313" key="9">
    <source>
        <dbReference type="Proteomes" id="UP000245946"/>
    </source>
</evidence>
<keyword evidence="9" id="KW-1185">Reference proteome</keyword>
<dbReference type="PANTHER" id="PTHR11802">
    <property type="entry name" value="SERINE PROTEASE FAMILY S10 SERINE CARBOXYPEPTIDASE"/>
    <property type="match status" value="1"/>
</dbReference>
<dbReference type="Gene3D" id="3.40.50.1820">
    <property type="entry name" value="alpha/beta hydrolase"/>
    <property type="match status" value="1"/>
</dbReference>
<dbReference type="PROSITE" id="PS00131">
    <property type="entry name" value="CARBOXYPEPT_SER_SER"/>
    <property type="match status" value="1"/>
</dbReference>
<evidence type="ECO:0000256" key="6">
    <source>
        <dbReference type="ARBA" id="ARBA00023180"/>
    </source>
</evidence>
<dbReference type="GO" id="GO:0004185">
    <property type="term" value="F:serine-type carboxypeptidase activity"/>
    <property type="evidence" value="ECO:0007669"/>
    <property type="project" value="UniProtKB-UniRule"/>
</dbReference>
<evidence type="ECO:0000256" key="1">
    <source>
        <dbReference type="ARBA" id="ARBA00009431"/>
    </source>
</evidence>
<dbReference type="EMBL" id="KZ819285">
    <property type="protein sequence ID" value="PWO00402.1"/>
    <property type="molecule type" value="Genomic_DNA"/>
</dbReference>
<feature type="signal peptide" evidence="7">
    <location>
        <begin position="1"/>
        <end position="18"/>
    </location>
</feature>
<keyword evidence="3 7" id="KW-0645">Protease</keyword>
<dbReference type="EC" id="3.4.16.-" evidence="7"/>
<evidence type="ECO:0000256" key="3">
    <source>
        <dbReference type="ARBA" id="ARBA00022670"/>
    </source>
</evidence>
<evidence type="ECO:0000313" key="8">
    <source>
        <dbReference type="EMBL" id="PWO00402.1"/>
    </source>
</evidence>
<dbReference type="GeneID" id="37272511"/>
<keyword evidence="4 7" id="KW-0732">Signal</keyword>
<protein>
    <recommendedName>
        <fullName evidence="7">Carboxypeptidase</fullName>
        <ecNumber evidence="7">3.4.16.-</ecNumber>
    </recommendedName>
</protein>
<dbReference type="Gene3D" id="1.10.287.410">
    <property type="match status" value="1"/>
</dbReference>
<dbReference type="Pfam" id="PF00450">
    <property type="entry name" value="Peptidase_S10"/>
    <property type="match status" value="1"/>
</dbReference>
<evidence type="ECO:0000256" key="2">
    <source>
        <dbReference type="ARBA" id="ARBA00022645"/>
    </source>
</evidence>
<evidence type="ECO:0000256" key="4">
    <source>
        <dbReference type="ARBA" id="ARBA00022729"/>
    </source>
</evidence>
<gene>
    <name evidence="8" type="ORF">FA09DRAFT_358479</name>
</gene>
<dbReference type="PRINTS" id="PR00724">
    <property type="entry name" value="CRBOXYPTASEC"/>
</dbReference>
<dbReference type="OrthoDB" id="443318at2759"/>
<dbReference type="InterPro" id="IPR001563">
    <property type="entry name" value="Peptidase_S10"/>
</dbReference>
<dbReference type="GO" id="GO:0006508">
    <property type="term" value="P:proteolysis"/>
    <property type="evidence" value="ECO:0007669"/>
    <property type="project" value="UniProtKB-KW"/>
</dbReference>
<dbReference type="GO" id="GO:0000324">
    <property type="term" value="C:fungal-type vacuole"/>
    <property type="evidence" value="ECO:0007669"/>
    <property type="project" value="TreeGrafter"/>
</dbReference>
<dbReference type="AlphaFoldDB" id="A0A316ZFW5"/>
<sequence>MRFATLLLAAAAPLLARAAQLPLGLSLERTADETTLHTFKHPAYPAHTLRFTSPPGAICERQSRSWSGYLDVDVDALHAHEHGASLPLKRSANATLEHFYFWAFESRSEQAAQDPTVLWLNGGPGCSSFTGLLMELGPCNAAPFNTSKGPHTDFNPYAWNNNATMLFLDQPVGVGFSYASWADKSRKDPAPGRIYDAEAAARDASAFLQLWGMHAKELFKNDGVTSFHIAGESYAGRWIPLIAAQLLRDNEEAVAHPEYGIEPLPLASVLIGNGITSPKHQFPAYVEYSCANKSGYGTFFSEEKCADMQAQIAPCLALVNKCNTPMHDSRFDTLACKSALTYCEAALSDPWTDTGMSAYDWSHMGDYEQEEWVAAFLNDPKTHKALGIDKRGAGDKHDGVFIGCSDAVYKHFASTGDGAKDTTWAIKEILEKGTRVLTYSGKRDFICNHLGNEAWTLDLEWSGAEEFRKQPLAPWLGAEDKEAGVFRSYGNLTFAIVDASGHFVPLDQPANALVMTNKWLHAGGLA</sequence>